<feature type="transmembrane region" description="Helical" evidence="9">
    <location>
        <begin position="174"/>
        <end position="193"/>
    </location>
</feature>
<evidence type="ECO:0000256" key="8">
    <source>
        <dbReference type="SAM" id="MobiDB-lite"/>
    </source>
</evidence>
<sequence length="1163" mass="127360">MKSRPLQRLGSRLALLVLLAVAGCRGSEFQDGDFVPASRRAQFHAQRTHWHDILGQHCPKFGVKRLVAVPLPQPTGLKVADDYKVQFSFDGDRHLTPWLAIIGKRVANPPYVEVELTRSGNTITSVTAEVFELDPEDQKEHAQLIKDFRNATHWPKHLLVHYTWETQHEENEDAGLLVLFSAAAVAALLLGLNVARTYQERLRQFLSLFLWALLLACAGLCAGRQLHQSILAQTPLQKVQAGYMNNTALFAHMREFATRCSSIAKLHQIGKSVRGEPLLVLELSNNPGQEEAKPNFFYIANMHGTEPGGRQLLLTLAEWLCASYPKDAVAQRIIDSMHLYLLPTMNPDGYTINQYENANFVNLNRDFPDPIQRKGKGLAASGREQPETAAVMNFFLSRPFTAAANMHEGAFVANYPYDGTPSGITAYNPAPDDGTFRFLARTYASRNVMMANSTEFPGGITNGGAWYPIYGGMQDWSYLYAGTFQITLELWDVKGAAPPRTLWAQNKEPMVQYALWSTLGGLRGTVRRRGTHVPVEARITVGNSTTVTRPTKRFGTFYRPLAPSDRPYLVRVAVPARNWTQSFNVTVPSSGRGALLNAALRQPAPAVKAQAVAAPSANGSAASSISSASKPMDIVFVSAEVAPWSKTGGLGDVVGGLPIAMAQRGHRVFTIAPRYDQYSDAWDTTVTVNVLGEDVRFFHTVKKGVHRVWVDHPSFLAKVWGLTGSKLYGEKSGADYVDNQKRFAMFSRAAIEALRALPFMPGEDCLIVANDWHTSPLPVLLKQEYQKRGEFKNTKVAMCVHNIAFQGRFWPDEFGSLGLPAESKELFSFADGYPKVFDANSPADEAAKGPQVTPGTNFNKINWLKAGILACDKLLTVSPNYATEIASGPQLGVELDKWVRAKGVEGIVNGMDVEEWSPALDKFLKFKYDASTVEAGKAFAKSELQREAGLPVDPSVPVFGFIGRLEEQKGVDILLAAIKKLPKSARAQIVILGTGKKALESQVKNLEKQFPGLAAGVVKFSNPMAHNITAGADFMVVPSRFEPCGLIQLHAMQYGTVPLVASTGGLVDTVKEGVTGFQMGAMDPDRLTDADADAVAQTILRASETYGTPAFKAMRDRCIAQDLSWAQPAKKWEAVLTELKYGPGPTPEATADKNAVQTPVAKV</sequence>
<dbReference type="Pfam" id="PF00246">
    <property type="entry name" value="Peptidase_M14"/>
    <property type="match status" value="1"/>
</dbReference>
<name>A0A2P6U0U9_CHLSO</name>
<keyword evidence="9" id="KW-1133">Transmembrane helix</keyword>
<evidence type="ECO:0000256" key="10">
    <source>
        <dbReference type="SAM" id="SignalP"/>
    </source>
</evidence>
<keyword evidence="9" id="KW-0812">Transmembrane</keyword>
<dbReference type="Pfam" id="PF08323">
    <property type="entry name" value="Glyco_transf_5"/>
    <property type="match status" value="1"/>
</dbReference>
<evidence type="ECO:0000313" key="12">
    <source>
        <dbReference type="EMBL" id="PRW59930.1"/>
    </source>
</evidence>
<keyword evidence="4" id="KW-0328">Glycosyltransferase</keyword>
<gene>
    <name evidence="12" type="ORF">C2E21_1539</name>
</gene>
<keyword evidence="9" id="KW-0472">Membrane</keyword>
<dbReference type="EMBL" id="LHPG02000003">
    <property type="protein sequence ID" value="PRW59930.1"/>
    <property type="molecule type" value="Genomic_DNA"/>
</dbReference>
<comment type="similarity">
    <text evidence="2 7">Belongs to the peptidase M14 family.</text>
</comment>
<dbReference type="OrthoDB" id="512920at2759"/>
<feature type="active site" description="Proton donor/acceptor" evidence="7">
    <location>
        <position position="489"/>
    </location>
</feature>
<dbReference type="GO" id="GO:0004181">
    <property type="term" value="F:metallocarboxypeptidase activity"/>
    <property type="evidence" value="ECO:0007669"/>
    <property type="project" value="InterPro"/>
</dbReference>
<feature type="signal peptide" evidence="10">
    <location>
        <begin position="1"/>
        <end position="26"/>
    </location>
</feature>
<evidence type="ECO:0000256" key="6">
    <source>
        <dbReference type="ARBA" id="ARBA00022922"/>
    </source>
</evidence>
<dbReference type="AlphaFoldDB" id="A0A2P6U0U9"/>
<dbReference type="InterPro" id="IPR011835">
    <property type="entry name" value="GS/SS"/>
</dbReference>
<evidence type="ECO:0000256" key="3">
    <source>
        <dbReference type="ARBA" id="ARBA00010281"/>
    </source>
</evidence>
<dbReference type="SUPFAM" id="SSF53756">
    <property type="entry name" value="UDP-Glycosyltransferase/glycogen phosphorylase"/>
    <property type="match status" value="1"/>
</dbReference>
<dbReference type="SMART" id="SM00631">
    <property type="entry name" value="Zn_pept"/>
    <property type="match status" value="1"/>
</dbReference>
<dbReference type="Gene3D" id="3.40.630.10">
    <property type="entry name" value="Zn peptidases"/>
    <property type="match status" value="1"/>
</dbReference>
<proteinExistence type="inferred from homology"/>
<feature type="chain" id="PRO_5015194043" evidence="10">
    <location>
        <begin position="27"/>
        <end position="1163"/>
    </location>
</feature>
<dbReference type="HAMAP" id="MF_00484">
    <property type="entry name" value="Glycogen_synth"/>
    <property type="match status" value="1"/>
</dbReference>
<evidence type="ECO:0000256" key="7">
    <source>
        <dbReference type="PROSITE-ProRule" id="PRU01379"/>
    </source>
</evidence>
<feature type="domain" description="Peptidase M14" evidence="11">
    <location>
        <begin position="242"/>
        <end position="517"/>
    </location>
</feature>
<dbReference type="Pfam" id="PF13692">
    <property type="entry name" value="Glyco_trans_1_4"/>
    <property type="match status" value="1"/>
</dbReference>
<feature type="transmembrane region" description="Helical" evidence="9">
    <location>
        <begin position="205"/>
        <end position="226"/>
    </location>
</feature>
<dbReference type="GO" id="GO:0008270">
    <property type="term" value="F:zinc ion binding"/>
    <property type="evidence" value="ECO:0007669"/>
    <property type="project" value="InterPro"/>
</dbReference>
<keyword evidence="10" id="KW-0732">Signal</keyword>
<comment type="caution">
    <text evidence="12">The sequence shown here is derived from an EMBL/GenBank/DDBJ whole genome shotgun (WGS) entry which is preliminary data.</text>
</comment>
<dbReference type="PROSITE" id="PS51257">
    <property type="entry name" value="PROKAR_LIPOPROTEIN"/>
    <property type="match status" value="1"/>
</dbReference>
<dbReference type="GO" id="GO:0006508">
    <property type="term" value="P:proteolysis"/>
    <property type="evidence" value="ECO:0007669"/>
    <property type="project" value="InterPro"/>
</dbReference>
<evidence type="ECO:0000256" key="5">
    <source>
        <dbReference type="ARBA" id="ARBA00022679"/>
    </source>
</evidence>
<evidence type="ECO:0000313" key="13">
    <source>
        <dbReference type="Proteomes" id="UP000239899"/>
    </source>
</evidence>
<evidence type="ECO:0000256" key="4">
    <source>
        <dbReference type="ARBA" id="ARBA00022676"/>
    </source>
</evidence>
<dbReference type="InterPro" id="IPR000834">
    <property type="entry name" value="Peptidase_M14"/>
</dbReference>
<dbReference type="Proteomes" id="UP000239899">
    <property type="component" value="Unassembled WGS sequence"/>
</dbReference>
<dbReference type="InterPro" id="IPR013534">
    <property type="entry name" value="Starch_synth_cat_dom"/>
</dbReference>
<evidence type="ECO:0000256" key="2">
    <source>
        <dbReference type="ARBA" id="ARBA00005988"/>
    </source>
</evidence>
<evidence type="ECO:0000256" key="1">
    <source>
        <dbReference type="ARBA" id="ARBA00004727"/>
    </source>
</evidence>
<dbReference type="SUPFAM" id="SSF53187">
    <property type="entry name" value="Zn-dependent exopeptidases"/>
    <property type="match status" value="1"/>
</dbReference>
<reference evidence="12 13" key="1">
    <citation type="journal article" date="2018" name="Plant J.">
        <title>Genome sequences of Chlorella sorokiniana UTEX 1602 and Micractinium conductrix SAG 241.80: implications to maltose excretion by a green alga.</title>
        <authorList>
            <person name="Arriola M.B."/>
            <person name="Velmurugan N."/>
            <person name="Zhang Y."/>
            <person name="Plunkett M.H."/>
            <person name="Hondzo H."/>
            <person name="Barney B.M."/>
        </authorList>
    </citation>
    <scope>NUCLEOTIDE SEQUENCE [LARGE SCALE GENOMIC DNA]</scope>
    <source>
        <strain evidence="13">UTEX 1602</strain>
    </source>
</reference>
<protein>
    <submittedName>
        <fullName evidence="12">Granule-bound starch synthase chloroplastic amyloplastic-like</fullName>
    </submittedName>
</protein>
<comment type="similarity">
    <text evidence="3">Belongs to the glycosyltransferase 1 family. Bacterial/plant glycogen synthase subfamily.</text>
</comment>
<dbReference type="FunFam" id="3.40.50.2000:FF:000090">
    <property type="entry name" value="Starch synthase, chloroplastic/amyloplastic"/>
    <property type="match status" value="1"/>
</dbReference>
<dbReference type="CDD" id="cd03791">
    <property type="entry name" value="GT5_Glycogen_synthase_DULL1-like"/>
    <property type="match status" value="1"/>
</dbReference>
<dbReference type="PANTHER" id="PTHR45825">
    <property type="entry name" value="GRANULE-BOUND STARCH SYNTHASE 1, CHLOROPLASTIC/AMYLOPLASTIC"/>
    <property type="match status" value="1"/>
</dbReference>
<dbReference type="PANTHER" id="PTHR45825:SF3">
    <property type="entry name" value="GRANULE-BOUND STARCH SYNTHASE 1, CHLOROPLASTIC_AMYLOPLASTIC"/>
    <property type="match status" value="1"/>
</dbReference>
<dbReference type="NCBIfam" id="TIGR02095">
    <property type="entry name" value="glgA"/>
    <property type="match status" value="1"/>
</dbReference>
<keyword evidence="6" id="KW-0750">Starch biosynthesis</keyword>
<dbReference type="GO" id="GO:0019252">
    <property type="term" value="P:starch biosynthetic process"/>
    <property type="evidence" value="ECO:0007669"/>
    <property type="project" value="UniProtKB-UniPathway"/>
</dbReference>
<comment type="pathway">
    <text evidence="1">Glycan biosynthesis; starch biosynthesis.</text>
</comment>
<dbReference type="UniPathway" id="UPA00152"/>
<dbReference type="PROSITE" id="PS52035">
    <property type="entry name" value="PEPTIDASE_M14"/>
    <property type="match status" value="1"/>
</dbReference>
<dbReference type="PRINTS" id="PR00765">
    <property type="entry name" value="CRBOXYPTASEA"/>
</dbReference>
<evidence type="ECO:0000256" key="9">
    <source>
        <dbReference type="SAM" id="Phobius"/>
    </source>
</evidence>
<dbReference type="Gene3D" id="3.40.50.2000">
    <property type="entry name" value="Glycogen Phosphorylase B"/>
    <property type="match status" value="2"/>
</dbReference>
<accession>A0A2P6U0U9</accession>
<keyword evidence="13" id="KW-1185">Reference proteome</keyword>
<keyword evidence="5" id="KW-0808">Transferase</keyword>
<dbReference type="GO" id="GO:0004373">
    <property type="term" value="F:alpha-1,4-glucan glucosyltransferase (UDP-glucose donor) activity"/>
    <property type="evidence" value="ECO:0007669"/>
    <property type="project" value="InterPro"/>
</dbReference>
<feature type="region of interest" description="Disordered" evidence="8">
    <location>
        <begin position="1144"/>
        <end position="1163"/>
    </location>
</feature>
<evidence type="ECO:0000259" key="11">
    <source>
        <dbReference type="PROSITE" id="PS52035"/>
    </source>
</evidence>
<dbReference type="STRING" id="3076.A0A2P6U0U9"/>
<organism evidence="12 13">
    <name type="scientific">Chlorella sorokiniana</name>
    <name type="common">Freshwater green alga</name>
    <dbReference type="NCBI Taxonomy" id="3076"/>
    <lineage>
        <taxon>Eukaryota</taxon>
        <taxon>Viridiplantae</taxon>
        <taxon>Chlorophyta</taxon>
        <taxon>core chlorophytes</taxon>
        <taxon>Trebouxiophyceae</taxon>
        <taxon>Chlorellales</taxon>
        <taxon>Chlorellaceae</taxon>
        <taxon>Chlorella clade</taxon>
        <taxon>Chlorella</taxon>
    </lineage>
</organism>